<dbReference type="AlphaFoldDB" id="A0A430AW55"/>
<protein>
    <submittedName>
        <fullName evidence="1">Uncharacterized protein</fullName>
    </submittedName>
</protein>
<dbReference type="RefSeq" id="WP_126808763.1">
    <property type="nucleotide sequence ID" value="NZ_NGKA01000008.1"/>
</dbReference>
<dbReference type="Proteomes" id="UP000287605">
    <property type="component" value="Unassembled WGS sequence"/>
</dbReference>
<name>A0A430AW55_9ENTE</name>
<gene>
    <name evidence="1" type="ORF">CBF29_06730</name>
</gene>
<reference evidence="1 2" key="1">
    <citation type="submission" date="2017-05" db="EMBL/GenBank/DDBJ databases">
        <title>Vagococcus spp. assemblies.</title>
        <authorList>
            <person name="Gulvik C.A."/>
        </authorList>
    </citation>
    <scope>NUCLEOTIDE SEQUENCE [LARGE SCALE GENOMIC DNA]</scope>
    <source>
        <strain evidence="1 2">CCUG 51432</strain>
    </source>
</reference>
<sequence>MRIEVIKSKYETGRDSYKVEVSEDEYMEILNKKLEEHNCTENEISQNISINMWKQCSYNGYTYGSTPEQWIEYMIVNFRKDVE</sequence>
<dbReference type="EMBL" id="NGKA01000008">
    <property type="protein sequence ID" value="RSU12290.1"/>
    <property type="molecule type" value="Genomic_DNA"/>
</dbReference>
<keyword evidence="2" id="KW-1185">Reference proteome</keyword>
<evidence type="ECO:0000313" key="1">
    <source>
        <dbReference type="EMBL" id="RSU12290.1"/>
    </source>
</evidence>
<organism evidence="1 2">
    <name type="scientific">Vagococcus elongatus</name>
    <dbReference type="NCBI Taxonomy" id="180344"/>
    <lineage>
        <taxon>Bacteria</taxon>
        <taxon>Bacillati</taxon>
        <taxon>Bacillota</taxon>
        <taxon>Bacilli</taxon>
        <taxon>Lactobacillales</taxon>
        <taxon>Enterococcaceae</taxon>
        <taxon>Vagococcus</taxon>
    </lineage>
</organism>
<comment type="caution">
    <text evidence="1">The sequence shown here is derived from an EMBL/GenBank/DDBJ whole genome shotgun (WGS) entry which is preliminary data.</text>
</comment>
<proteinExistence type="predicted"/>
<accession>A0A430AW55</accession>
<evidence type="ECO:0000313" key="2">
    <source>
        <dbReference type="Proteomes" id="UP000287605"/>
    </source>
</evidence>